<dbReference type="EMBL" id="JACASE010000005">
    <property type="protein sequence ID" value="KAF6465977.1"/>
    <property type="molecule type" value="Genomic_DNA"/>
</dbReference>
<accession>A0A7J8H197</accession>
<sequence length="120" mass="13329">MSGAATVAEAEAMQGLTWAQQHSLQMSNLSATETSAEPLIWHNIPQSDQLSTWGQVDYITPFILGGLSVHPHRERELFWYRFAFPDHRAPISITLGTLPDAKAKNSTQHSIPLGRQQGSY</sequence>
<gene>
    <name evidence="1" type="ORF">HJG63_011320</name>
</gene>
<dbReference type="AlphaFoldDB" id="A0A7J8H197"/>
<organism evidence="1 2">
    <name type="scientific">Rousettus aegyptiacus</name>
    <name type="common">Egyptian fruit bat</name>
    <name type="synonym">Pteropus aegyptiacus</name>
    <dbReference type="NCBI Taxonomy" id="9407"/>
    <lineage>
        <taxon>Eukaryota</taxon>
        <taxon>Metazoa</taxon>
        <taxon>Chordata</taxon>
        <taxon>Craniata</taxon>
        <taxon>Vertebrata</taxon>
        <taxon>Euteleostomi</taxon>
        <taxon>Mammalia</taxon>
        <taxon>Eutheria</taxon>
        <taxon>Laurasiatheria</taxon>
        <taxon>Chiroptera</taxon>
        <taxon>Yinpterochiroptera</taxon>
        <taxon>Pteropodoidea</taxon>
        <taxon>Pteropodidae</taxon>
        <taxon>Rousettinae</taxon>
        <taxon>Rousettus</taxon>
    </lineage>
</organism>
<name>A0A7J8H197_ROUAE</name>
<keyword evidence="2" id="KW-1185">Reference proteome</keyword>
<evidence type="ECO:0000313" key="1">
    <source>
        <dbReference type="EMBL" id="KAF6465977.1"/>
    </source>
</evidence>
<comment type="caution">
    <text evidence="1">The sequence shown here is derived from an EMBL/GenBank/DDBJ whole genome shotgun (WGS) entry which is preliminary data.</text>
</comment>
<proteinExistence type="predicted"/>
<protein>
    <submittedName>
        <fullName evidence="1">Uncharacterized protein</fullName>
    </submittedName>
</protein>
<dbReference type="Proteomes" id="UP000593571">
    <property type="component" value="Unassembled WGS sequence"/>
</dbReference>
<evidence type="ECO:0000313" key="2">
    <source>
        <dbReference type="Proteomes" id="UP000593571"/>
    </source>
</evidence>
<reference evidence="1 2" key="1">
    <citation type="journal article" date="2020" name="Nature">
        <title>Six reference-quality genomes reveal evolution of bat adaptations.</title>
        <authorList>
            <person name="Jebb D."/>
            <person name="Huang Z."/>
            <person name="Pippel M."/>
            <person name="Hughes G.M."/>
            <person name="Lavrichenko K."/>
            <person name="Devanna P."/>
            <person name="Winkler S."/>
            <person name="Jermiin L.S."/>
            <person name="Skirmuntt E.C."/>
            <person name="Katzourakis A."/>
            <person name="Burkitt-Gray L."/>
            <person name="Ray D.A."/>
            <person name="Sullivan K.A.M."/>
            <person name="Roscito J.G."/>
            <person name="Kirilenko B.M."/>
            <person name="Davalos L.M."/>
            <person name="Corthals A.P."/>
            <person name="Power M.L."/>
            <person name="Jones G."/>
            <person name="Ransome R.D."/>
            <person name="Dechmann D.K.N."/>
            <person name="Locatelli A.G."/>
            <person name="Puechmaille S.J."/>
            <person name="Fedrigo O."/>
            <person name="Jarvis E.D."/>
            <person name="Hiller M."/>
            <person name="Vernes S.C."/>
            <person name="Myers E.W."/>
            <person name="Teeling E.C."/>
        </authorList>
    </citation>
    <scope>NUCLEOTIDE SEQUENCE [LARGE SCALE GENOMIC DNA]</scope>
    <source>
        <strain evidence="1">MRouAeg1</strain>
        <tissue evidence="1">Muscle</tissue>
    </source>
</reference>